<dbReference type="Proteomes" id="UP000267821">
    <property type="component" value="Unassembled WGS sequence"/>
</dbReference>
<proteinExistence type="predicted"/>
<gene>
    <name evidence="1" type="ORF">L211DRAFT_94298</name>
</gene>
<evidence type="ECO:0000313" key="1">
    <source>
        <dbReference type="EMBL" id="RPB25635.1"/>
    </source>
</evidence>
<name>A0A3N4M662_9PEZI</name>
<reference evidence="1 2" key="1">
    <citation type="journal article" date="2018" name="Nat. Ecol. Evol.">
        <title>Pezizomycetes genomes reveal the molecular basis of ectomycorrhizal truffle lifestyle.</title>
        <authorList>
            <person name="Murat C."/>
            <person name="Payen T."/>
            <person name="Noel B."/>
            <person name="Kuo A."/>
            <person name="Morin E."/>
            <person name="Chen J."/>
            <person name="Kohler A."/>
            <person name="Krizsan K."/>
            <person name="Balestrini R."/>
            <person name="Da Silva C."/>
            <person name="Montanini B."/>
            <person name="Hainaut M."/>
            <person name="Levati E."/>
            <person name="Barry K.W."/>
            <person name="Belfiori B."/>
            <person name="Cichocki N."/>
            <person name="Clum A."/>
            <person name="Dockter R.B."/>
            <person name="Fauchery L."/>
            <person name="Guy J."/>
            <person name="Iotti M."/>
            <person name="Le Tacon F."/>
            <person name="Lindquist E.A."/>
            <person name="Lipzen A."/>
            <person name="Malagnac F."/>
            <person name="Mello A."/>
            <person name="Molinier V."/>
            <person name="Miyauchi S."/>
            <person name="Poulain J."/>
            <person name="Riccioni C."/>
            <person name="Rubini A."/>
            <person name="Sitrit Y."/>
            <person name="Splivallo R."/>
            <person name="Traeger S."/>
            <person name="Wang M."/>
            <person name="Zifcakova L."/>
            <person name="Wipf D."/>
            <person name="Zambonelli A."/>
            <person name="Paolocci F."/>
            <person name="Nowrousian M."/>
            <person name="Ottonello S."/>
            <person name="Baldrian P."/>
            <person name="Spatafora J.W."/>
            <person name="Henrissat B."/>
            <person name="Nagy L.G."/>
            <person name="Aury J.M."/>
            <person name="Wincker P."/>
            <person name="Grigoriev I.V."/>
            <person name="Bonfante P."/>
            <person name="Martin F.M."/>
        </authorList>
    </citation>
    <scope>NUCLEOTIDE SEQUENCE [LARGE SCALE GENOMIC DNA]</scope>
    <source>
        <strain evidence="1 2">ATCC MYA-4762</strain>
    </source>
</reference>
<sequence length="58" mass="6732">MVVIELSLFIFVGDLYWGSLRFYIGLCSGMSESYCFGFGQFYCKVRCMRVIVYISVSF</sequence>
<dbReference type="EMBL" id="ML121537">
    <property type="protein sequence ID" value="RPB25635.1"/>
    <property type="molecule type" value="Genomic_DNA"/>
</dbReference>
<accession>A0A3N4M662</accession>
<organism evidence="1 2">
    <name type="scientific">Terfezia boudieri ATCC MYA-4762</name>
    <dbReference type="NCBI Taxonomy" id="1051890"/>
    <lineage>
        <taxon>Eukaryota</taxon>
        <taxon>Fungi</taxon>
        <taxon>Dikarya</taxon>
        <taxon>Ascomycota</taxon>
        <taxon>Pezizomycotina</taxon>
        <taxon>Pezizomycetes</taxon>
        <taxon>Pezizales</taxon>
        <taxon>Pezizaceae</taxon>
        <taxon>Terfezia</taxon>
    </lineage>
</organism>
<dbReference type="InParanoid" id="A0A3N4M662"/>
<dbReference type="AlphaFoldDB" id="A0A3N4M662"/>
<keyword evidence="2" id="KW-1185">Reference proteome</keyword>
<evidence type="ECO:0000313" key="2">
    <source>
        <dbReference type="Proteomes" id="UP000267821"/>
    </source>
</evidence>
<protein>
    <submittedName>
        <fullName evidence="1">Uncharacterized protein</fullName>
    </submittedName>
</protein>